<keyword evidence="1" id="KW-0472">Membrane</keyword>
<gene>
    <name evidence="2" type="ORF">LCGC14_0328030</name>
</gene>
<name>A0A0F9TMU7_9ZZZZ</name>
<proteinExistence type="predicted"/>
<sequence length="199" mass="21224">MNVNLMSKRAPKKNQKGFTLIELIVVVVILGILFFLTVSALGGGTNSANAAAVRSMSNELGRAVGFLNVNLGTGIDTSTSNPISASGDDMMDVIVKGRASVAAAYQARFDQLNMRPLQGKIVVNGANFTMMNYDVGFTMTSCPSNRVCVEFGRVPNEVFREVASKEGVAYSDTANTAGETLRWTAPTGGLRTITMLIYP</sequence>
<dbReference type="EMBL" id="LAZR01000228">
    <property type="protein sequence ID" value="KKN80584.1"/>
    <property type="molecule type" value="Genomic_DNA"/>
</dbReference>
<organism evidence="2">
    <name type="scientific">marine sediment metagenome</name>
    <dbReference type="NCBI Taxonomy" id="412755"/>
    <lineage>
        <taxon>unclassified sequences</taxon>
        <taxon>metagenomes</taxon>
        <taxon>ecological metagenomes</taxon>
    </lineage>
</organism>
<dbReference type="NCBIfam" id="TIGR02532">
    <property type="entry name" value="IV_pilin_GFxxxE"/>
    <property type="match status" value="1"/>
</dbReference>
<dbReference type="SUPFAM" id="SSF54523">
    <property type="entry name" value="Pili subunits"/>
    <property type="match status" value="1"/>
</dbReference>
<dbReference type="PROSITE" id="PS00409">
    <property type="entry name" value="PROKAR_NTER_METHYL"/>
    <property type="match status" value="1"/>
</dbReference>
<dbReference type="Pfam" id="PF07963">
    <property type="entry name" value="N_methyl"/>
    <property type="match status" value="1"/>
</dbReference>
<evidence type="ECO:0008006" key="3">
    <source>
        <dbReference type="Google" id="ProtNLM"/>
    </source>
</evidence>
<accession>A0A0F9TMU7</accession>
<dbReference type="AlphaFoldDB" id="A0A0F9TMU7"/>
<keyword evidence="1" id="KW-1133">Transmembrane helix</keyword>
<dbReference type="InterPro" id="IPR012902">
    <property type="entry name" value="N_methyl_site"/>
</dbReference>
<feature type="transmembrane region" description="Helical" evidence="1">
    <location>
        <begin position="20"/>
        <end position="41"/>
    </location>
</feature>
<protein>
    <recommendedName>
        <fullName evidence="3">Prepilin-type N-terminal cleavage/methylation domain-containing protein</fullName>
    </recommendedName>
</protein>
<evidence type="ECO:0000256" key="1">
    <source>
        <dbReference type="SAM" id="Phobius"/>
    </source>
</evidence>
<keyword evidence="1" id="KW-0812">Transmembrane</keyword>
<dbReference type="InterPro" id="IPR045584">
    <property type="entry name" value="Pilin-like"/>
</dbReference>
<comment type="caution">
    <text evidence="2">The sequence shown here is derived from an EMBL/GenBank/DDBJ whole genome shotgun (WGS) entry which is preliminary data.</text>
</comment>
<dbReference type="Gene3D" id="3.30.700.10">
    <property type="entry name" value="Glycoprotein, Type 4 Pilin"/>
    <property type="match status" value="1"/>
</dbReference>
<reference evidence="2" key="1">
    <citation type="journal article" date="2015" name="Nature">
        <title>Complex archaea that bridge the gap between prokaryotes and eukaryotes.</title>
        <authorList>
            <person name="Spang A."/>
            <person name="Saw J.H."/>
            <person name="Jorgensen S.L."/>
            <person name="Zaremba-Niedzwiedzka K."/>
            <person name="Martijn J."/>
            <person name="Lind A.E."/>
            <person name="van Eijk R."/>
            <person name="Schleper C."/>
            <person name="Guy L."/>
            <person name="Ettema T.J."/>
        </authorList>
    </citation>
    <scope>NUCLEOTIDE SEQUENCE</scope>
</reference>
<evidence type="ECO:0000313" key="2">
    <source>
        <dbReference type="EMBL" id="KKN80584.1"/>
    </source>
</evidence>